<dbReference type="PANTHER" id="PTHR33653">
    <property type="entry name" value="RIBONUCLEASE VAPC2"/>
    <property type="match status" value="1"/>
</dbReference>
<evidence type="ECO:0000256" key="7">
    <source>
        <dbReference type="ARBA" id="ARBA00038093"/>
    </source>
</evidence>
<name>A0AAJ1U2C0_9ACTN</name>
<dbReference type="InterPro" id="IPR029060">
    <property type="entry name" value="PIN-like_dom_sf"/>
</dbReference>
<dbReference type="InterPro" id="IPR002716">
    <property type="entry name" value="PIN_dom"/>
</dbReference>
<keyword evidence="4" id="KW-0479">Metal-binding</keyword>
<dbReference type="Pfam" id="PF01850">
    <property type="entry name" value="PIN"/>
    <property type="match status" value="1"/>
</dbReference>
<dbReference type="AlphaFoldDB" id="A0AAJ1U2C0"/>
<evidence type="ECO:0000256" key="6">
    <source>
        <dbReference type="ARBA" id="ARBA00022842"/>
    </source>
</evidence>
<dbReference type="GO" id="GO:0046872">
    <property type="term" value="F:metal ion binding"/>
    <property type="evidence" value="ECO:0007669"/>
    <property type="project" value="UniProtKB-KW"/>
</dbReference>
<evidence type="ECO:0000256" key="5">
    <source>
        <dbReference type="ARBA" id="ARBA00022801"/>
    </source>
</evidence>
<evidence type="ECO:0000256" key="3">
    <source>
        <dbReference type="ARBA" id="ARBA00022722"/>
    </source>
</evidence>
<protein>
    <submittedName>
        <fullName evidence="9">Nucleic acid-binding protein</fullName>
    </submittedName>
</protein>
<feature type="domain" description="PIN" evidence="8">
    <location>
        <begin position="14"/>
        <end position="144"/>
    </location>
</feature>
<dbReference type="RefSeq" id="WP_307202874.1">
    <property type="nucleotide sequence ID" value="NZ_JAUTAN010000001.1"/>
</dbReference>
<evidence type="ECO:0000256" key="4">
    <source>
        <dbReference type="ARBA" id="ARBA00022723"/>
    </source>
</evidence>
<comment type="caution">
    <text evidence="9">The sequence shown here is derived from an EMBL/GenBank/DDBJ whole genome shotgun (WGS) entry which is preliminary data.</text>
</comment>
<keyword evidence="6" id="KW-0460">Magnesium</keyword>
<organism evidence="9 10">
    <name type="scientific">Nocardioides zeae</name>
    <dbReference type="NCBI Taxonomy" id="1457234"/>
    <lineage>
        <taxon>Bacteria</taxon>
        <taxon>Bacillati</taxon>
        <taxon>Actinomycetota</taxon>
        <taxon>Actinomycetes</taxon>
        <taxon>Propionibacteriales</taxon>
        <taxon>Nocardioidaceae</taxon>
        <taxon>Nocardioides</taxon>
    </lineage>
</organism>
<dbReference type="InterPro" id="IPR050556">
    <property type="entry name" value="Type_II_TA_system_RNase"/>
</dbReference>
<evidence type="ECO:0000256" key="1">
    <source>
        <dbReference type="ARBA" id="ARBA00001946"/>
    </source>
</evidence>
<dbReference type="EMBL" id="JAUTAN010000001">
    <property type="protein sequence ID" value="MDQ1106064.1"/>
    <property type="molecule type" value="Genomic_DNA"/>
</dbReference>
<accession>A0AAJ1U2C0</accession>
<dbReference type="Gene3D" id="3.40.50.1010">
    <property type="entry name" value="5'-nuclease"/>
    <property type="match status" value="1"/>
</dbReference>
<evidence type="ECO:0000313" key="10">
    <source>
        <dbReference type="Proteomes" id="UP001239215"/>
    </source>
</evidence>
<keyword evidence="5" id="KW-0378">Hydrolase</keyword>
<evidence type="ECO:0000259" key="8">
    <source>
        <dbReference type="Pfam" id="PF01850"/>
    </source>
</evidence>
<dbReference type="PANTHER" id="PTHR33653:SF1">
    <property type="entry name" value="RIBONUCLEASE VAPC2"/>
    <property type="match status" value="1"/>
</dbReference>
<sequence>MPDEASRDESVAGVVIDTDVYSALYTDPERASRRGMAVEQWREVLQGTQVLISFQTRAEVMAGMQIGNWGESRKVAAMAKLDSAPTIPADIDVIRSYADLTAACRLIGHALQAKIHSADRWVAASALAKGLPLLSGDRVYRDTPGLRLLG</sequence>
<dbReference type="Proteomes" id="UP001239215">
    <property type="component" value="Unassembled WGS sequence"/>
</dbReference>
<dbReference type="GO" id="GO:0004518">
    <property type="term" value="F:nuclease activity"/>
    <property type="evidence" value="ECO:0007669"/>
    <property type="project" value="UniProtKB-KW"/>
</dbReference>
<reference evidence="9" key="1">
    <citation type="submission" date="2023-07" db="EMBL/GenBank/DDBJ databases">
        <title>Functional and genomic diversity of the sorghum phyllosphere microbiome.</title>
        <authorList>
            <person name="Shade A."/>
        </authorList>
    </citation>
    <scope>NUCLEOTIDE SEQUENCE</scope>
    <source>
        <strain evidence="9">SORGH_AS_1067</strain>
    </source>
</reference>
<evidence type="ECO:0000313" key="9">
    <source>
        <dbReference type="EMBL" id="MDQ1106064.1"/>
    </source>
</evidence>
<proteinExistence type="inferred from homology"/>
<gene>
    <name evidence="9" type="ORF">QE405_003348</name>
</gene>
<dbReference type="GO" id="GO:0016787">
    <property type="term" value="F:hydrolase activity"/>
    <property type="evidence" value="ECO:0007669"/>
    <property type="project" value="UniProtKB-KW"/>
</dbReference>
<keyword evidence="2" id="KW-1277">Toxin-antitoxin system</keyword>
<evidence type="ECO:0000256" key="2">
    <source>
        <dbReference type="ARBA" id="ARBA00022649"/>
    </source>
</evidence>
<comment type="cofactor">
    <cofactor evidence="1">
        <name>Mg(2+)</name>
        <dbReference type="ChEBI" id="CHEBI:18420"/>
    </cofactor>
</comment>
<dbReference type="SUPFAM" id="SSF88723">
    <property type="entry name" value="PIN domain-like"/>
    <property type="match status" value="1"/>
</dbReference>
<comment type="similarity">
    <text evidence="7">Belongs to the PINc/VapC protein family.</text>
</comment>
<keyword evidence="3" id="KW-0540">Nuclease</keyword>